<evidence type="ECO:0000256" key="2">
    <source>
        <dbReference type="ARBA" id="ARBA00022630"/>
    </source>
</evidence>
<evidence type="ECO:0000256" key="3">
    <source>
        <dbReference type="ARBA" id="ARBA00022827"/>
    </source>
</evidence>
<keyword evidence="4" id="KW-0521">NADP</keyword>
<protein>
    <recommendedName>
        <fullName evidence="8">FAD/NAD(P)-binding domain-containing protein</fullName>
    </recommendedName>
</protein>
<sequence>MPHNIRRVAVIGAGPAGAIATDALAKEGAFDTIRVFDRRVIVGGTWVYTPHLPPKVPSLEALVNGTADEPVPIPEYLPAVTPIDEKINSHQQRYSDSPLHENLHSNIAPEIMSFTEEPLPNRLSPQTLKEYGPGAPYRHHTVVRQWIEDIFIRGGHDRLLELRTSVELVVKVKDEWEVTLRKVVNGSNYWWKETFDAVVVASGHYNVPWFPLVEGFLEYDQRFPGAIVHSKHFRAGRNYKGKQRVIVVGASVSSVEIMYEVLDHVGGPVYASVRDEPIEFYGWVPLEHPKISVKPAIERLDPRTGRVFFTDGSYLDDIDHIIYGTGYTFSFPFLPAVQERVKNSYRRLPGVYQHTWDIEDPTLTFIGMIGSFTFKAYEWQAVAVARFLAGRSKPLPGIEEQYEWERKRVEERKGGKEYYTIGPDYEAFFEWFREMAQEPVKGTTGRILPPFNPRWLVIWSNMFLPKLDRWRWKRQEAEWKQEFKAKLSRI</sequence>
<proteinExistence type="inferred from homology"/>
<dbReference type="GO" id="GO:0050660">
    <property type="term" value="F:flavin adenine dinucleotide binding"/>
    <property type="evidence" value="ECO:0007669"/>
    <property type="project" value="InterPro"/>
</dbReference>
<dbReference type="Pfam" id="PF00743">
    <property type="entry name" value="FMO-like"/>
    <property type="match status" value="2"/>
</dbReference>
<accession>A0A366S8D4</accession>
<dbReference type="GO" id="GO:0050661">
    <property type="term" value="F:NADP binding"/>
    <property type="evidence" value="ECO:0007669"/>
    <property type="project" value="InterPro"/>
</dbReference>
<comment type="similarity">
    <text evidence="1">Belongs to the FMO family.</text>
</comment>
<gene>
    <name evidence="6" type="ORF">FIESC28_01537</name>
</gene>
<dbReference type="PANTHER" id="PTHR23023">
    <property type="entry name" value="DIMETHYLANILINE MONOOXYGENASE"/>
    <property type="match status" value="1"/>
</dbReference>
<dbReference type="AlphaFoldDB" id="A0A366S8D4"/>
<keyword evidence="3" id="KW-0274">FAD</keyword>
<reference evidence="6 7" key="1">
    <citation type="submission" date="2018-06" db="EMBL/GenBank/DDBJ databases">
        <title>Fusarium incarnatum-equiseti species complex species 28.</title>
        <authorList>
            <person name="Gardiner D.M."/>
        </authorList>
    </citation>
    <scope>NUCLEOTIDE SEQUENCE [LARGE SCALE GENOMIC DNA]</scope>
    <source>
        <strain evidence="6 7">FIESC_28</strain>
    </source>
</reference>
<dbReference type="SUPFAM" id="SSF51905">
    <property type="entry name" value="FAD/NAD(P)-binding domain"/>
    <property type="match status" value="2"/>
</dbReference>
<dbReference type="InterPro" id="IPR036188">
    <property type="entry name" value="FAD/NAD-bd_sf"/>
</dbReference>
<evidence type="ECO:0000313" key="7">
    <source>
        <dbReference type="Proteomes" id="UP000253153"/>
    </source>
</evidence>
<comment type="caution">
    <text evidence="6">The sequence shown here is derived from an EMBL/GenBank/DDBJ whole genome shotgun (WGS) entry which is preliminary data.</text>
</comment>
<dbReference type="PIRSF" id="PIRSF000332">
    <property type="entry name" value="FMO"/>
    <property type="match status" value="1"/>
</dbReference>
<organism evidence="6 7">
    <name type="scientific">Fusarium coffeatum</name>
    <dbReference type="NCBI Taxonomy" id="231269"/>
    <lineage>
        <taxon>Eukaryota</taxon>
        <taxon>Fungi</taxon>
        <taxon>Dikarya</taxon>
        <taxon>Ascomycota</taxon>
        <taxon>Pezizomycotina</taxon>
        <taxon>Sordariomycetes</taxon>
        <taxon>Hypocreomycetidae</taxon>
        <taxon>Hypocreales</taxon>
        <taxon>Nectriaceae</taxon>
        <taxon>Fusarium</taxon>
        <taxon>Fusarium incarnatum-equiseti species complex</taxon>
    </lineage>
</organism>
<dbReference type="InterPro" id="IPR020946">
    <property type="entry name" value="Flavin_mOase-like"/>
</dbReference>
<dbReference type="RefSeq" id="XP_031020165.1">
    <property type="nucleotide sequence ID" value="XM_031155687.1"/>
</dbReference>
<keyword evidence="5" id="KW-0560">Oxidoreductase</keyword>
<evidence type="ECO:0000256" key="4">
    <source>
        <dbReference type="ARBA" id="ARBA00022857"/>
    </source>
</evidence>
<dbReference type="GO" id="GO:0004499">
    <property type="term" value="F:N,N-dimethylaniline monooxygenase activity"/>
    <property type="evidence" value="ECO:0007669"/>
    <property type="project" value="InterPro"/>
</dbReference>
<evidence type="ECO:0000256" key="5">
    <source>
        <dbReference type="ARBA" id="ARBA00023002"/>
    </source>
</evidence>
<dbReference type="InterPro" id="IPR050346">
    <property type="entry name" value="FMO-like"/>
</dbReference>
<dbReference type="Proteomes" id="UP000253153">
    <property type="component" value="Unassembled WGS sequence"/>
</dbReference>
<keyword evidence="7" id="KW-1185">Reference proteome</keyword>
<dbReference type="OrthoDB" id="66881at2759"/>
<evidence type="ECO:0000313" key="6">
    <source>
        <dbReference type="EMBL" id="RBR25574.1"/>
    </source>
</evidence>
<keyword evidence="2" id="KW-0285">Flavoprotein</keyword>
<dbReference type="EMBL" id="QKXC01000037">
    <property type="protein sequence ID" value="RBR25574.1"/>
    <property type="molecule type" value="Genomic_DNA"/>
</dbReference>
<dbReference type="PRINTS" id="PR00419">
    <property type="entry name" value="ADXRDTASE"/>
</dbReference>
<name>A0A366S8D4_9HYPO</name>
<dbReference type="InterPro" id="IPR000960">
    <property type="entry name" value="Flavin_mOase"/>
</dbReference>
<dbReference type="Gene3D" id="3.50.50.60">
    <property type="entry name" value="FAD/NAD(P)-binding domain"/>
    <property type="match status" value="2"/>
</dbReference>
<dbReference type="GeneID" id="41990983"/>
<evidence type="ECO:0000256" key="1">
    <source>
        <dbReference type="ARBA" id="ARBA00009183"/>
    </source>
</evidence>
<evidence type="ECO:0008006" key="8">
    <source>
        <dbReference type="Google" id="ProtNLM"/>
    </source>
</evidence>